<dbReference type="EMBL" id="CP060436">
    <property type="protein sequence ID" value="QPM90831.1"/>
    <property type="molecule type" value="Genomic_DNA"/>
</dbReference>
<dbReference type="KEGG" id="palw:PSAL_020730"/>
<gene>
    <name evidence="1" type="ORF">PSAL_020730</name>
</gene>
<organism evidence="1 2">
    <name type="scientific">Pseudooceanicola algae</name>
    <dbReference type="NCBI Taxonomy" id="1537215"/>
    <lineage>
        <taxon>Bacteria</taxon>
        <taxon>Pseudomonadati</taxon>
        <taxon>Pseudomonadota</taxon>
        <taxon>Alphaproteobacteria</taxon>
        <taxon>Rhodobacterales</taxon>
        <taxon>Paracoccaceae</taxon>
        <taxon>Pseudooceanicola</taxon>
    </lineage>
</organism>
<sequence>MIRTICSLLLLPTLAVPVAAQTGSSDNTVVLANEPVNGTVPFLEQLTEAARISGAVFAGIQVQQSDTENIDLRAHIPLSWRGKEICARVVSANGLYEAVNTYRVSDYLGIQEEDETKVAIPFDTQYEEILATAPKDSLAIKISLGSCSSGQSSDTTVAFWNGKDSSRVSLLVNSFRATKVFVYIGDNPQLPTVCEPVEAPARTAYDTLCQMADLPPGERLKLSVFRVRDNGSTSQDEIYLAVPARP</sequence>
<dbReference type="Proteomes" id="UP000283786">
    <property type="component" value="Chromosome"/>
</dbReference>
<proteinExistence type="predicted"/>
<dbReference type="RefSeq" id="WP_119837800.1">
    <property type="nucleotide sequence ID" value="NZ_CP060436.1"/>
</dbReference>
<name>A0A418SL88_9RHOB</name>
<dbReference type="OrthoDB" id="6359379at2"/>
<dbReference type="AlphaFoldDB" id="A0A418SL88"/>
<keyword evidence="2" id="KW-1185">Reference proteome</keyword>
<accession>A0A418SL88</accession>
<evidence type="ECO:0000313" key="1">
    <source>
        <dbReference type="EMBL" id="QPM90831.1"/>
    </source>
</evidence>
<reference evidence="1 2" key="1">
    <citation type="submission" date="2020-08" db="EMBL/GenBank/DDBJ databases">
        <title>Genome sequence of Rhodobacteraceae bacterium Lw-13e.</title>
        <authorList>
            <person name="Poehlein A."/>
            <person name="Wolter L."/>
            <person name="Daniel R."/>
            <person name="Brinkhoff T."/>
        </authorList>
    </citation>
    <scope>NUCLEOTIDE SEQUENCE [LARGE SCALE GENOMIC DNA]</scope>
    <source>
        <strain evidence="1 2">Lw-13e</strain>
    </source>
</reference>
<evidence type="ECO:0000313" key="2">
    <source>
        <dbReference type="Proteomes" id="UP000283786"/>
    </source>
</evidence>
<protein>
    <submittedName>
        <fullName evidence="1">Uncharacterized protein</fullName>
    </submittedName>
</protein>